<comment type="similarity">
    <text evidence="1 5">Belongs to the RRP4 family.</text>
</comment>
<dbReference type="GO" id="GO:0000178">
    <property type="term" value="C:exosome (RNase complex)"/>
    <property type="evidence" value="ECO:0007669"/>
    <property type="project" value="UniProtKB-KW"/>
</dbReference>
<dbReference type="SUPFAM" id="SSF110324">
    <property type="entry name" value="Ribosomal L27 protein-like"/>
    <property type="match status" value="1"/>
</dbReference>
<dbReference type="NCBIfam" id="NF003181">
    <property type="entry name" value="PRK04163.1-1"/>
    <property type="match status" value="1"/>
</dbReference>
<comment type="subcellular location">
    <subcellularLocation>
        <location evidence="5">Cytoplasm</location>
    </subcellularLocation>
</comment>
<evidence type="ECO:0000313" key="7">
    <source>
        <dbReference type="EMBL" id="HGQ59844.1"/>
    </source>
</evidence>
<protein>
    <recommendedName>
        <fullName evidence="5">Exosome complex component Rrp4</fullName>
    </recommendedName>
</protein>
<dbReference type="PANTHER" id="PTHR21321">
    <property type="entry name" value="PNAS-3 RELATED"/>
    <property type="match status" value="1"/>
</dbReference>
<dbReference type="Pfam" id="PF15985">
    <property type="entry name" value="KH_6"/>
    <property type="match status" value="1"/>
</dbReference>
<dbReference type="InterPro" id="IPR054371">
    <property type="entry name" value="RRP4_N"/>
</dbReference>
<organism evidence="8">
    <name type="scientific">Staphylothermus marinus</name>
    <dbReference type="NCBI Taxonomy" id="2280"/>
    <lineage>
        <taxon>Archaea</taxon>
        <taxon>Thermoproteota</taxon>
        <taxon>Thermoprotei</taxon>
        <taxon>Desulfurococcales</taxon>
        <taxon>Desulfurococcaceae</taxon>
        <taxon>Staphylothermus</taxon>
    </lineage>
</organism>
<evidence type="ECO:0000256" key="3">
    <source>
        <dbReference type="ARBA" id="ARBA00022835"/>
    </source>
</evidence>
<name>A0A7C4NMJ0_STAMA</name>
<dbReference type="PANTHER" id="PTHR21321:SF4">
    <property type="entry name" value="EXOSOME COMPLEX COMPONENT RRP4"/>
    <property type="match status" value="1"/>
</dbReference>
<dbReference type="HAMAP" id="MF_00623">
    <property type="entry name" value="Exosome_Rrp4"/>
    <property type="match status" value="1"/>
</dbReference>
<dbReference type="GO" id="GO:0008143">
    <property type="term" value="F:poly(A) binding"/>
    <property type="evidence" value="ECO:0007669"/>
    <property type="project" value="InterPro"/>
</dbReference>
<dbReference type="GO" id="GO:0034475">
    <property type="term" value="P:U4 snRNA 3'-end processing"/>
    <property type="evidence" value="ECO:0007669"/>
    <property type="project" value="TreeGrafter"/>
</dbReference>
<dbReference type="EMBL" id="DTBE01000103">
    <property type="protein sequence ID" value="HGQ59844.1"/>
    <property type="molecule type" value="Genomic_DNA"/>
</dbReference>
<keyword evidence="3 5" id="KW-0271">Exosome</keyword>
<comment type="function">
    <text evidence="5">Non-catalytic component of the exosome, which is a complex involved in RNA degradation. Increases the RNA binding and the efficiency of RNA degradation. Confers strong poly(A) specificity to the exosome.</text>
</comment>
<dbReference type="PROSITE" id="PS50126">
    <property type="entry name" value="S1"/>
    <property type="match status" value="1"/>
</dbReference>
<dbReference type="InterPro" id="IPR003029">
    <property type="entry name" value="S1_domain"/>
</dbReference>
<evidence type="ECO:0000259" key="6">
    <source>
        <dbReference type="PROSITE" id="PS50126"/>
    </source>
</evidence>
<dbReference type="Gene3D" id="3.30.1370.10">
    <property type="entry name" value="K Homology domain, type 1"/>
    <property type="match status" value="1"/>
</dbReference>
<reference evidence="8" key="1">
    <citation type="journal article" date="2020" name="mSystems">
        <title>Genome- and Community-Level Interaction Insights into Carbon Utilization and Element Cycling Functions of Hydrothermarchaeota in Hydrothermal Sediment.</title>
        <authorList>
            <person name="Zhou Z."/>
            <person name="Liu Y."/>
            <person name="Xu W."/>
            <person name="Pan J."/>
            <person name="Luo Z.H."/>
            <person name="Li M."/>
        </authorList>
    </citation>
    <scope>NUCLEOTIDE SEQUENCE [LARGE SCALE GENOMIC DNA]</scope>
    <source>
        <strain evidence="7">SpSt-638</strain>
        <strain evidence="8">SpSt-648</strain>
    </source>
</reference>
<dbReference type="InterPro" id="IPR026699">
    <property type="entry name" value="Exosome_RNA_bind1/RRP40/RRP4"/>
</dbReference>
<dbReference type="InterPro" id="IPR012340">
    <property type="entry name" value="NA-bd_OB-fold"/>
</dbReference>
<evidence type="ECO:0000256" key="1">
    <source>
        <dbReference type="ARBA" id="ARBA00009155"/>
    </source>
</evidence>
<keyword evidence="2 5" id="KW-0963">Cytoplasm</keyword>
<dbReference type="InterPro" id="IPR004088">
    <property type="entry name" value="KH_dom_type_1"/>
</dbReference>
<comment type="caution">
    <text evidence="8">The sequence shown here is derived from an EMBL/GenBank/DDBJ whole genome shotgun (WGS) entry which is preliminary data.</text>
</comment>
<dbReference type="EMBL" id="DTBP01000015">
    <property type="protein sequence ID" value="HGQ73867.1"/>
    <property type="molecule type" value="Genomic_DNA"/>
</dbReference>
<evidence type="ECO:0000256" key="5">
    <source>
        <dbReference type="HAMAP-Rule" id="MF_00623"/>
    </source>
</evidence>
<dbReference type="CDD" id="cd05789">
    <property type="entry name" value="S1_Rrp4"/>
    <property type="match status" value="1"/>
</dbReference>
<dbReference type="CDD" id="cd22524">
    <property type="entry name" value="KH-I_Rrp4_prokar"/>
    <property type="match status" value="1"/>
</dbReference>
<dbReference type="Pfam" id="PF21262">
    <property type="entry name" value="RRP40_S1"/>
    <property type="match status" value="1"/>
</dbReference>
<dbReference type="GO" id="GO:0005737">
    <property type="term" value="C:cytoplasm"/>
    <property type="evidence" value="ECO:0007669"/>
    <property type="project" value="UniProtKB-SubCell"/>
</dbReference>
<dbReference type="GO" id="GO:0071051">
    <property type="term" value="P:poly(A)-dependent snoRNA 3'-end processing"/>
    <property type="evidence" value="ECO:0007669"/>
    <property type="project" value="TreeGrafter"/>
</dbReference>
<dbReference type="GO" id="GO:0071034">
    <property type="term" value="P:CUT catabolic process"/>
    <property type="evidence" value="ECO:0007669"/>
    <property type="project" value="TreeGrafter"/>
</dbReference>
<dbReference type="Gene3D" id="2.40.50.140">
    <property type="entry name" value="Nucleic acid-binding proteins"/>
    <property type="match status" value="1"/>
</dbReference>
<dbReference type="SUPFAM" id="SSF50249">
    <property type="entry name" value="Nucleic acid-binding proteins"/>
    <property type="match status" value="1"/>
</dbReference>
<accession>A0A7C4NMJ0</accession>
<dbReference type="Gene3D" id="2.40.50.100">
    <property type="match status" value="1"/>
</dbReference>
<dbReference type="SUPFAM" id="SSF54791">
    <property type="entry name" value="Eukaryotic type KH-domain (KH-domain type I)"/>
    <property type="match status" value="1"/>
</dbReference>
<dbReference type="SMART" id="SM00316">
    <property type="entry name" value="S1"/>
    <property type="match status" value="1"/>
</dbReference>
<evidence type="ECO:0000256" key="2">
    <source>
        <dbReference type="ARBA" id="ARBA00022490"/>
    </source>
</evidence>
<dbReference type="AlphaFoldDB" id="A0A7C4NMJ0"/>
<dbReference type="Pfam" id="PF22625">
    <property type="entry name" value="ECR1_N_2"/>
    <property type="match status" value="1"/>
</dbReference>
<sequence length="237" mass="26595">MKPIVVERQIVRPGDLLGYVEGEQSVSFMLYPDKNVYVKENRVYSSVLGVVVIEDDGISVIPLEGFYIPKKDDLVIGTIVGIGLTSWIVDIRSPYKAVLNGSDVIEDFNPIQHDLRNYLDIGDQILARIVSCDRTRDPVLTIKSRELGKIIDGVIVEVKPSRVPRIIGRNKSMLNILLEYSGCNIIVAQNGLVWVRCSDKERYDAVINAIKMINDKPHMKGLTEAVKTYLQNRLGGR</sequence>
<feature type="domain" description="S1 motif" evidence="6">
    <location>
        <begin position="72"/>
        <end position="145"/>
    </location>
</feature>
<dbReference type="InterPro" id="IPR048565">
    <property type="entry name" value="S1_RRP4"/>
</dbReference>
<comment type="subunit">
    <text evidence="5">Component of the archaeal exosome complex. Forms a trimer of Rrp4 and/or Csl4 subunits. The trimer associates with an hexameric ring-like arrangement composed of 3 Rrp41-Rrp42 heterodimers.</text>
</comment>
<proteinExistence type="inferred from homology"/>
<evidence type="ECO:0000313" key="8">
    <source>
        <dbReference type="EMBL" id="HGQ73867.1"/>
    </source>
</evidence>
<keyword evidence="4 5" id="KW-0694">RNA-binding</keyword>
<dbReference type="InterPro" id="IPR023474">
    <property type="entry name" value="Rrp4"/>
</dbReference>
<evidence type="ECO:0000256" key="4">
    <source>
        <dbReference type="ARBA" id="ARBA00022884"/>
    </source>
</evidence>
<gene>
    <name evidence="5" type="primary">rrp4</name>
    <name evidence="7" type="ORF">ENU09_03935</name>
    <name evidence="8" type="ORF">ENU20_02170</name>
</gene>
<dbReference type="InterPro" id="IPR036612">
    <property type="entry name" value="KH_dom_type_1_sf"/>
</dbReference>
<dbReference type="GO" id="GO:0000467">
    <property type="term" value="P:exonucleolytic trimming to generate mature 3'-end of 5.8S rRNA from tricistronic rRNA transcript (SSU-rRNA, 5.8S rRNA, LSU-rRNA)"/>
    <property type="evidence" value="ECO:0007669"/>
    <property type="project" value="TreeGrafter"/>
</dbReference>